<comment type="caution">
    <text evidence="2">The sequence shown here is derived from an EMBL/GenBank/DDBJ whole genome shotgun (WGS) entry which is preliminary data.</text>
</comment>
<evidence type="ECO:0000313" key="3">
    <source>
        <dbReference type="Proteomes" id="UP001159641"/>
    </source>
</evidence>
<feature type="compositionally biased region" description="Low complexity" evidence="1">
    <location>
        <begin position="102"/>
        <end position="115"/>
    </location>
</feature>
<dbReference type="Proteomes" id="UP001159641">
    <property type="component" value="Unassembled WGS sequence"/>
</dbReference>
<evidence type="ECO:0000256" key="1">
    <source>
        <dbReference type="SAM" id="MobiDB-lite"/>
    </source>
</evidence>
<proteinExistence type="predicted"/>
<accession>A0AB34G8P5</accession>
<protein>
    <submittedName>
        <fullName evidence="2">Uncharacterized protein</fullName>
    </submittedName>
</protein>
<organism evidence="2 3">
    <name type="scientific">Eschrichtius robustus</name>
    <name type="common">California gray whale</name>
    <name type="synonym">Eschrichtius gibbosus</name>
    <dbReference type="NCBI Taxonomy" id="9764"/>
    <lineage>
        <taxon>Eukaryota</taxon>
        <taxon>Metazoa</taxon>
        <taxon>Chordata</taxon>
        <taxon>Craniata</taxon>
        <taxon>Vertebrata</taxon>
        <taxon>Euteleostomi</taxon>
        <taxon>Mammalia</taxon>
        <taxon>Eutheria</taxon>
        <taxon>Laurasiatheria</taxon>
        <taxon>Artiodactyla</taxon>
        <taxon>Whippomorpha</taxon>
        <taxon>Cetacea</taxon>
        <taxon>Mysticeti</taxon>
        <taxon>Eschrichtiidae</taxon>
        <taxon>Eschrichtius</taxon>
    </lineage>
</organism>
<keyword evidence="3" id="KW-1185">Reference proteome</keyword>
<name>A0AB34G8P5_ESCRO</name>
<dbReference type="EMBL" id="JAIQCJ010002567">
    <property type="protein sequence ID" value="KAJ8775828.1"/>
    <property type="molecule type" value="Genomic_DNA"/>
</dbReference>
<dbReference type="AlphaFoldDB" id="A0AB34G8P5"/>
<sequence length="209" mass="22113">MASGLVCPRAAPAQRTRLCPQSAVRMPGTSRPAPGALAPRVGPPLSYSAPTPPRTLRTQKPGYPEPRKAAARVFDFRTRPASPGGGSEPPRPGGEGPRRRLPAAIIPACTAAAGRAGRHPSAARHGLLPPASRPPPRVSGPRLARQPPQLAWWGEAEGRAQRALWRPPWERAEEPALEVSEQPREGGGGGGQRAAPGRRCALVFLPSRR</sequence>
<evidence type="ECO:0000313" key="2">
    <source>
        <dbReference type="EMBL" id="KAJ8775828.1"/>
    </source>
</evidence>
<gene>
    <name evidence="2" type="ORF">J1605_016055</name>
</gene>
<feature type="region of interest" description="Disordered" evidence="1">
    <location>
        <begin position="1"/>
        <end position="146"/>
    </location>
</feature>
<reference evidence="2 3" key="1">
    <citation type="submission" date="2022-11" db="EMBL/GenBank/DDBJ databases">
        <title>Whole genome sequence of Eschrichtius robustus ER-17-0199.</title>
        <authorList>
            <person name="Bruniche-Olsen A."/>
            <person name="Black A.N."/>
            <person name="Fields C.J."/>
            <person name="Walden K."/>
            <person name="Dewoody J.A."/>
        </authorList>
    </citation>
    <scope>NUCLEOTIDE SEQUENCE [LARGE SCALE GENOMIC DNA]</scope>
    <source>
        <strain evidence="2">ER-17-0199</strain>
        <tissue evidence="2">Blubber</tissue>
    </source>
</reference>
<feature type="region of interest" description="Disordered" evidence="1">
    <location>
        <begin position="165"/>
        <end position="200"/>
    </location>
</feature>